<reference evidence="2" key="1">
    <citation type="submission" date="2020-11" db="EMBL/GenBank/DDBJ databases">
        <authorList>
            <person name="Whitehead M."/>
        </authorList>
    </citation>
    <scope>NUCLEOTIDE SEQUENCE</scope>
    <source>
        <strain evidence="2">EGII</strain>
    </source>
</reference>
<sequence>MNFKYFHSPMHLNPTSSHTTSLSFPRFRVFRPAAAVICFSTRTLNAKNSEPSALSKKNTCLLLVTHAHRDSADPSHFPPPPASICQLFFEYLTEQLFCYSFFGIPFLPFSTFFTTFLIDNFHL</sequence>
<keyword evidence="3" id="KW-1185">Reference proteome</keyword>
<comment type="caution">
    <text evidence="2">The sequence shown here is derived from an EMBL/GenBank/DDBJ whole genome shotgun (WGS) entry which is preliminary data.</text>
</comment>
<dbReference type="AlphaFoldDB" id="A0A811V937"/>
<keyword evidence="1" id="KW-0472">Membrane</keyword>
<proteinExistence type="predicted"/>
<feature type="transmembrane region" description="Helical" evidence="1">
    <location>
        <begin position="96"/>
        <end position="118"/>
    </location>
</feature>
<gene>
    <name evidence="2" type="ORF">CCAP1982_LOCUS20823</name>
</gene>
<evidence type="ECO:0000313" key="3">
    <source>
        <dbReference type="Proteomes" id="UP000606786"/>
    </source>
</evidence>
<protein>
    <submittedName>
        <fullName evidence="2">(Mediterranean fruit fly) hypothetical protein</fullName>
    </submittedName>
</protein>
<evidence type="ECO:0000313" key="2">
    <source>
        <dbReference type="EMBL" id="CAD7012718.1"/>
    </source>
</evidence>
<name>A0A811V937_CERCA</name>
<dbReference type="EMBL" id="CAJHJT010000056">
    <property type="protein sequence ID" value="CAD7012718.1"/>
    <property type="molecule type" value="Genomic_DNA"/>
</dbReference>
<evidence type="ECO:0000256" key="1">
    <source>
        <dbReference type="SAM" id="Phobius"/>
    </source>
</evidence>
<organism evidence="2 3">
    <name type="scientific">Ceratitis capitata</name>
    <name type="common">Mediterranean fruit fly</name>
    <name type="synonym">Tephritis capitata</name>
    <dbReference type="NCBI Taxonomy" id="7213"/>
    <lineage>
        <taxon>Eukaryota</taxon>
        <taxon>Metazoa</taxon>
        <taxon>Ecdysozoa</taxon>
        <taxon>Arthropoda</taxon>
        <taxon>Hexapoda</taxon>
        <taxon>Insecta</taxon>
        <taxon>Pterygota</taxon>
        <taxon>Neoptera</taxon>
        <taxon>Endopterygota</taxon>
        <taxon>Diptera</taxon>
        <taxon>Brachycera</taxon>
        <taxon>Muscomorpha</taxon>
        <taxon>Tephritoidea</taxon>
        <taxon>Tephritidae</taxon>
        <taxon>Ceratitis</taxon>
        <taxon>Ceratitis</taxon>
    </lineage>
</organism>
<keyword evidence="1" id="KW-1133">Transmembrane helix</keyword>
<accession>A0A811V937</accession>
<dbReference type="Proteomes" id="UP000606786">
    <property type="component" value="Unassembled WGS sequence"/>
</dbReference>
<keyword evidence="1" id="KW-0812">Transmembrane</keyword>